<evidence type="ECO:0000256" key="9">
    <source>
        <dbReference type="ARBA" id="ARBA00022989"/>
    </source>
</evidence>
<evidence type="ECO:0000256" key="6">
    <source>
        <dbReference type="ARBA" id="ARBA00022617"/>
    </source>
</evidence>
<dbReference type="PIRSF" id="PIRSF004638">
    <property type="entry name" value="UCP004638"/>
    <property type="match status" value="1"/>
</dbReference>
<evidence type="ECO:0000313" key="17">
    <source>
        <dbReference type="Proteomes" id="UP000285023"/>
    </source>
</evidence>
<keyword evidence="17" id="KW-1185">Reference proteome</keyword>
<accession>A0A418Q3Q3</accession>
<keyword evidence="11 14" id="KW-0408">Iron</keyword>
<evidence type="ECO:0000256" key="14">
    <source>
        <dbReference type="HAMAP-Rule" id="MF_02239"/>
    </source>
</evidence>
<gene>
    <name evidence="16" type="ORF">D3M59_06275</name>
</gene>
<organism evidence="16 17">
    <name type="scientific">Sphingomonas edaphi</name>
    <dbReference type="NCBI Taxonomy" id="2315689"/>
    <lineage>
        <taxon>Bacteria</taxon>
        <taxon>Pseudomonadati</taxon>
        <taxon>Pseudomonadota</taxon>
        <taxon>Alphaproteobacteria</taxon>
        <taxon>Sphingomonadales</taxon>
        <taxon>Sphingomonadaceae</taxon>
        <taxon>Sphingomonas</taxon>
    </lineage>
</organism>
<dbReference type="OrthoDB" id="9800824at2"/>
<evidence type="ECO:0000256" key="2">
    <source>
        <dbReference type="ARBA" id="ARBA00005073"/>
    </source>
</evidence>
<dbReference type="Pfam" id="PF03653">
    <property type="entry name" value="UPF0093"/>
    <property type="match status" value="1"/>
</dbReference>
<feature type="binding site" description="axial binding residue" evidence="14">
    <location>
        <position position="99"/>
    </location>
    <ligand>
        <name>heme</name>
        <dbReference type="ChEBI" id="CHEBI:30413"/>
    </ligand>
    <ligandPart>
        <name>Fe</name>
        <dbReference type="ChEBI" id="CHEBI:18248"/>
    </ligandPart>
</feature>
<keyword evidence="8 14" id="KW-0479">Metal-binding</keyword>
<dbReference type="PANTHER" id="PTHR40255">
    <property type="entry name" value="UPF0093 MEMBRANE PROTEIN SLR1790"/>
    <property type="match status" value="1"/>
</dbReference>
<keyword evidence="7 14" id="KW-0812">Transmembrane</keyword>
<name>A0A418Q3Q3_9SPHN</name>
<dbReference type="EC" id="1.3.99.-" evidence="14 15"/>
<comment type="pathway">
    <text evidence="2 14 15">Porphyrin-containing compound metabolism; protoporphyrin-IX biosynthesis; protoporphyrin-IX from protoporphyrinogen-IX: step 1/1.</text>
</comment>
<evidence type="ECO:0000256" key="3">
    <source>
        <dbReference type="ARBA" id="ARBA00006501"/>
    </source>
</evidence>
<dbReference type="Proteomes" id="UP000285023">
    <property type="component" value="Unassembled WGS sequence"/>
</dbReference>
<dbReference type="InterPro" id="IPR005265">
    <property type="entry name" value="HemJ-like"/>
</dbReference>
<dbReference type="EMBL" id="QXTF01000001">
    <property type="protein sequence ID" value="RIX32534.1"/>
    <property type="molecule type" value="Genomic_DNA"/>
</dbReference>
<reference evidence="16 17" key="1">
    <citation type="submission" date="2018-09" db="EMBL/GenBank/DDBJ databases">
        <title>Sphingomonas sp. DAC4.</title>
        <authorList>
            <person name="Seo T."/>
        </authorList>
    </citation>
    <scope>NUCLEOTIDE SEQUENCE [LARGE SCALE GENOMIC DNA]</scope>
    <source>
        <strain evidence="16 17">DAC4</strain>
    </source>
</reference>
<dbReference type="PANTHER" id="PTHR40255:SF1">
    <property type="entry name" value="PROTOPORPHYRINOGEN IX OXIDASE"/>
    <property type="match status" value="1"/>
</dbReference>
<dbReference type="GO" id="GO:0005886">
    <property type="term" value="C:plasma membrane"/>
    <property type="evidence" value="ECO:0007669"/>
    <property type="project" value="UniProtKB-SubCell"/>
</dbReference>
<keyword evidence="10 14" id="KW-0560">Oxidoreductase</keyword>
<feature type="transmembrane region" description="Helical" evidence="14">
    <location>
        <begin position="96"/>
        <end position="113"/>
    </location>
</feature>
<evidence type="ECO:0000256" key="1">
    <source>
        <dbReference type="ARBA" id="ARBA00004651"/>
    </source>
</evidence>
<dbReference type="AlphaFoldDB" id="A0A418Q3Q3"/>
<evidence type="ECO:0000256" key="13">
    <source>
        <dbReference type="ARBA" id="ARBA00048390"/>
    </source>
</evidence>
<evidence type="ECO:0000256" key="12">
    <source>
        <dbReference type="ARBA" id="ARBA00023136"/>
    </source>
</evidence>
<dbReference type="GO" id="GO:0006782">
    <property type="term" value="P:protoporphyrinogen IX biosynthetic process"/>
    <property type="evidence" value="ECO:0007669"/>
    <property type="project" value="UniProtKB-UniRule"/>
</dbReference>
<evidence type="ECO:0000256" key="8">
    <source>
        <dbReference type="ARBA" id="ARBA00022723"/>
    </source>
</evidence>
<protein>
    <recommendedName>
        <fullName evidence="4 14">Protoporphyrinogen IX oxidase</fullName>
        <shortName evidence="14">PPO</shortName>
        <ecNumber evidence="14 15">1.3.99.-</ecNumber>
    </recommendedName>
</protein>
<feature type="transmembrane region" description="Helical" evidence="14">
    <location>
        <begin position="134"/>
        <end position="152"/>
    </location>
</feature>
<evidence type="ECO:0000256" key="5">
    <source>
        <dbReference type="ARBA" id="ARBA00022475"/>
    </source>
</evidence>
<keyword evidence="5 14" id="KW-1003">Cell membrane</keyword>
<dbReference type="HAMAP" id="MF_02239">
    <property type="entry name" value="HemJ"/>
    <property type="match status" value="1"/>
</dbReference>
<feature type="transmembrane region" description="Helical" evidence="14">
    <location>
        <begin position="16"/>
        <end position="38"/>
    </location>
</feature>
<evidence type="ECO:0000256" key="11">
    <source>
        <dbReference type="ARBA" id="ARBA00023004"/>
    </source>
</evidence>
<evidence type="ECO:0000256" key="7">
    <source>
        <dbReference type="ARBA" id="ARBA00022692"/>
    </source>
</evidence>
<comment type="caution">
    <text evidence="16">The sequence shown here is derived from an EMBL/GenBank/DDBJ whole genome shotgun (WGS) entry which is preliminary data.</text>
</comment>
<dbReference type="GO" id="GO:0070818">
    <property type="term" value="F:protoporphyrinogen oxidase activity"/>
    <property type="evidence" value="ECO:0007669"/>
    <property type="project" value="UniProtKB-UniRule"/>
</dbReference>
<feature type="binding site" description="axial binding residue" evidence="14">
    <location>
        <position position="24"/>
    </location>
    <ligand>
        <name>heme</name>
        <dbReference type="ChEBI" id="CHEBI:30413"/>
    </ligand>
    <ligandPart>
        <name>Fe</name>
        <dbReference type="ChEBI" id="CHEBI:18248"/>
    </ligandPart>
</feature>
<comment type="cofactor">
    <cofactor evidence="14 15">
        <name>heme b</name>
        <dbReference type="ChEBI" id="CHEBI:60344"/>
    </cofactor>
    <text evidence="14 15">Binds 1 heme b (iron(II)-protoporphyrin IX) group per subunit.</text>
</comment>
<keyword evidence="6 14" id="KW-0349">Heme</keyword>
<dbReference type="UniPathway" id="UPA00251">
    <property type="reaction ID" value="UER00324"/>
</dbReference>
<comment type="catalytic activity">
    <reaction evidence="13 14 15">
        <text>protoporphyrinogen IX + 3 A = protoporphyrin IX + 3 AH2</text>
        <dbReference type="Rhea" id="RHEA:62000"/>
        <dbReference type="ChEBI" id="CHEBI:13193"/>
        <dbReference type="ChEBI" id="CHEBI:17499"/>
        <dbReference type="ChEBI" id="CHEBI:57306"/>
        <dbReference type="ChEBI" id="CHEBI:57307"/>
    </reaction>
</comment>
<keyword evidence="12 14" id="KW-0472">Membrane</keyword>
<proteinExistence type="inferred from homology"/>
<evidence type="ECO:0000256" key="10">
    <source>
        <dbReference type="ARBA" id="ARBA00023002"/>
    </source>
</evidence>
<evidence type="ECO:0000256" key="4">
    <source>
        <dbReference type="ARBA" id="ARBA00017504"/>
    </source>
</evidence>
<sequence length="155" mass="17639">MGAPILAEYQGFLGAAYLWVKAAHVTFVIFWIAGLFIVPRYYIHHQATTPGSAEDRAWIQREDRARTIILTPAMLITWILGLMLAVHLGIFGQHWFSAKLFFVLLLTGYQGWISSYGRKLGNGHRDLEDKRLRFMNEVPGILTALIVVLVIVRPF</sequence>
<feature type="transmembrane region" description="Helical" evidence="14">
    <location>
        <begin position="68"/>
        <end position="90"/>
    </location>
</feature>
<comment type="subcellular location">
    <subcellularLocation>
        <location evidence="1 14">Cell membrane</location>
        <topology evidence="1 14">Multi-pass membrane protein</topology>
    </subcellularLocation>
</comment>
<comment type="function">
    <text evidence="14 15">Catalyzes the oxidation of protoporphyrinogen IX to protoporphyrin IX.</text>
</comment>
<dbReference type="RefSeq" id="WP_119532568.1">
    <property type="nucleotide sequence ID" value="NZ_QXTF01000001.1"/>
</dbReference>
<evidence type="ECO:0000256" key="15">
    <source>
        <dbReference type="PIRNR" id="PIRNR004638"/>
    </source>
</evidence>
<comment type="similarity">
    <text evidence="3 14 15">Belongs to the HemJ family.</text>
</comment>
<comment type="subunit">
    <text evidence="14">Homodimer.</text>
</comment>
<evidence type="ECO:0000313" key="16">
    <source>
        <dbReference type="EMBL" id="RIX32534.1"/>
    </source>
</evidence>
<keyword evidence="9 14" id="KW-1133">Transmembrane helix</keyword>
<dbReference type="GO" id="GO:0046872">
    <property type="term" value="F:metal ion binding"/>
    <property type="evidence" value="ECO:0007669"/>
    <property type="project" value="UniProtKB-UniRule"/>
</dbReference>